<keyword evidence="3" id="KW-1185">Reference proteome</keyword>
<gene>
    <name evidence="2" type="ORF">GCM10010274_52900</name>
</gene>
<dbReference type="EMBL" id="BMTP01000015">
    <property type="protein sequence ID" value="GGU57297.1"/>
    <property type="molecule type" value="Genomic_DNA"/>
</dbReference>
<sequence length="95" mass="10039">MVTRPAGQRFGQGAGAAGRARSHLPAARRGRDDEYRRATGPVPAPPGGPPVRRGPAGVLHEATLVLATLVRRFRRHLPAREVAPRAALPLQSSAP</sequence>
<protein>
    <submittedName>
        <fullName evidence="2">Uncharacterized protein</fullName>
    </submittedName>
</protein>
<evidence type="ECO:0000256" key="1">
    <source>
        <dbReference type="SAM" id="MobiDB-lite"/>
    </source>
</evidence>
<comment type="caution">
    <text evidence="2">The sequence shown here is derived from an EMBL/GenBank/DDBJ whole genome shotgun (WGS) entry which is preliminary data.</text>
</comment>
<feature type="region of interest" description="Disordered" evidence="1">
    <location>
        <begin position="1"/>
        <end position="56"/>
    </location>
</feature>
<dbReference type="Proteomes" id="UP000636661">
    <property type="component" value="Unassembled WGS sequence"/>
</dbReference>
<reference evidence="2" key="2">
    <citation type="submission" date="2020-09" db="EMBL/GenBank/DDBJ databases">
        <authorList>
            <person name="Sun Q."/>
            <person name="Ohkuma M."/>
        </authorList>
    </citation>
    <scope>NUCLEOTIDE SEQUENCE</scope>
    <source>
        <strain evidence="2">JCM 4391</strain>
    </source>
</reference>
<proteinExistence type="predicted"/>
<dbReference type="AlphaFoldDB" id="A0A918M6Z9"/>
<evidence type="ECO:0000313" key="3">
    <source>
        <dbReference type="Proteomes" id="UP000636661"/>
    </source>
</evidence>
<evidence type="ECO:0000313" key="2">
    <source>
        <dbReference type="EMBL" id="GGU57297.1"/>
    </source>
</evidence>
<reference evidence="2" key="1">
    <citation type="journal article" date="2014" name="Int. J. Syst. Evol. Microbiol.">
        <title>Complete genome sequence of Corynebacterium casei LMG S-19264T (=DSM 44701T), isolated from a smear-ripened cheese.</title>
        <authorList>
            <consortium name="US DOE Joint Genome Institute (JGI-PGF)"/>
            <person name="Walter F."/>
            <person name="Albersmeier A."/>
            <person name="Kalinowski J."/>
            <person name="Ruckert C."/>
        </authorList>
    </citation>
    <scope>NUCLEOTIDE SEQUENCE</scope>
    <source>
        <strain evidence="2">JCM 4391</strain>
    </source>
</reference>
<accession>A0A918M6Z9</accession>
<organism evidence="2 3">
    <name type="scientific">Streptomyces lavendofoliae</name>
    <dbReference type="NCBI Taxonomy" id="67314"/>
    <lineage>
        <taxon>Bacteria</taxon>
        <taxon>Bacillati</taxon>
        <taxon>Actinomycetota</taxon>
        <taxon>Actinomycetes</taxon>
        <taxon>Kitasatosporales</taxon>
        <taxon>Streptomycetaceae</taxon>
        <taxon>Streptomyces</taxon>
    </lineage>
</organism>
<name>A0A918M6Z9_9ACTN</name>